<keyword evidence="1" id="KW-0472">Membrane</keyword>
<dbReference type="Proteomes" id="UP000034563">
    <property type="component" value="Unassembled WGS sequence"/>
</dbReference>
<keyword evidence="1" id="KW-0812">Transmembrane</keyword>
<organism evidence="2 3">
    <name type="scientific">Candidatus Azambacteria bacterium GW2011_GWA2_42_9</name>
    <dbReference type="NCBI Taxonomy" id="1618613"/>
    <lineage>
        <taxon>Bacteria</taxon>
        <taxon>Candidatus Azamiibacteriota</taxon>
    </lineage>
</organism>
<name>A0A0G1DVE3_9BACT</name>
<feature type="non-terminal residue" evidence="2">
    <location>
        <position position="1"/>
    </location>
</feature>
<feature type="transmembrane region" description="Helical" evidence="1">
    <location>
        <begin position="12"/>
        <end position="30"/>
    </location>
</feature>
<accession>A0A0G1DVE3</accession>
<evidence type="ECO:0000313" key="2">
    <source>
        <dbReference type="EMBL" id="KKS74766.1"/>
    </source>
</evidence>
<dbReference type="EMBL" id="LCEQ01000028">
    <property type="protein sequence ID" value="KKS74766.1"/>
    <property type="molecule type" value="Genomic_DNA"/>
</dbReference>
<reference evidence="2 3" key="1">
    <citation type="journal article" date="2015" name="Nature">
        <title>rRNA introns, odd ribosomes, and small enigmatic genomes across a large radiation of phyla.</title>
        <authorList>
            <person name="Brown C.T."/>
            <person name="Hug L.A."/>
            <person name="Thomas B.C."/>
            <person name="Sharon I."/>
            <person name="Castelle C.J."/>
            <person name="Singh A."/>
            <person name="Wilkins M.J."/>
            <person name="Williams K.H."/>
            <person name="Banfield J.F."/>
        </authorList>
    </citation>
    <scope>NUCLEOTIDE SEQUENCE [LARGE SCALE GENOMIC DNA]</scope>
</reference>
<sequence>KRGQLGIIEFKYFMVGLLIGLFLSFLGVFLSTKNIIPFKIPFVCGSALFFKIDRCVDIERFARNSNVSF</sequence>
<proteinExistence type="predicted"/>
<dbReference type="AlphaFoldDB" id="A0A0G1DVE3"/>
<comment type="caution">
    <text evidence="2">The sequence shown here is derived from an EMBL/GenBank/DDBJ whole genome shotgun (WGS) entry which is preliminary data.</text>
</comment>
<keyword evidence="1" id="KW-1133">Transmembrane helix</keyword>
<evidence type="ECO:0000256" key="1">
    <source>
        <dbReference type="SAM" id="Phobius"/>
    </source>
</evidence>
<gene>
    <name evidence="2" type="ORF">UV48_C0028G0001</name>
</gene>
<protein>
    <submittedName>
        <fullName evidence="2">Uncharacterized protein</fullName>
    </submittedName>
</protein>
<evidence type="ECO:0000313" key="3">
    <source>
        <dbReference type="Proteomes" id="UP000034563"/>
    </source>
</evidence>